<gene>
    <name evidence="10" type="ORF">ACH50_20710</name>
</gene>
<feature type="transmembrane region" description="Helical" evidence="8">
    <location>
        <begin position="18"/>
        <end position="36"/>
    </location>
</feature>
<evidence type="ECO:0000256" key="6">
    <source>
        <dbReference type="ARBA" id="ARBA00023136"/>
    </source>
</evidence>
<keyword evidence="6 8" id="KW-0472">Membrane</keyword>
<evidence type="ECO:0000256" key="8">
    <source>
        <dbReference type="SAM" id="Phobius"/>
    </source>
</evidence>
<dbReference type="Gene3D" id="3.40.720.10">
    <property type="entry name" value="Alkaline Phosphatase, subunit A"/>
    <property type="match status" value="1"/>
</dbReference>
<evidence type="ECO:0000313" key="11">
    <source>
        <dbReference type="Proteomes" id="UP000037315"/>
    </source>
</evidence>
<dbReference type="Proteomes" id="UP000037315">
    <property type="component" value="Unassembled WGS sequence"/>
</dbReference>
<accession>A0A0J8VH31</accession>
<dbReference type="RefSeq" id="WP_048888726.1">
    <property type="nucleotide sequence ID" value="NZ_LFEJ01000027.1"/>
</dbReference>
<dbReference type="OrthoDB" id="9786870at2"/>
<evidence type="ECO:0000313" key="10">
    <source>
        <dbReference type="EMBL" id="KMV32452.1"/>
    </source>
</evidence>
<dbReference type="PANTHER" id="PTHR30443:SF4">
    <property type="entry name" value="PHOSPHOETHANOLAMINE TRANSFERASE OPGE-RELATED"/>
    <property type="match status" value="1"/>
</dbReference>
<feature type="domain" description="Sulfatase N-terminal" evidence="9">
    <location>
        <begin position="228"/>
        <end position="492"/>
    </location>
</feature>
<protein>
    <submittedName>
        <fullName evidence="10">Membrane protein</fullName>
    </submittedName>
</protein>
<dbReference type="GO" id="GO:0016776">
    <property type="term" value="F:phosphotransferase activity, phosphate group as acceptor"/>
    <property type="evidence" value="ECO:0007669"/>
    <property type="project" value="TreeGrafter"/>
</dbReference>
<feature type="transmembrane region" description="Helical" evidence="8">
    <location>
        <begin position="148"/>
        <end position="168"/>
    </location>
</feature>
<organism evidence="10 11">
    <name type="scientific">Franconibacter pulveris</name>
    <dbReference type="NCBI Taxonomy" id="435910"/>
    <lineage>
        <taxon>Bacteria</taxon>
        <taxon>Pseudomonadati</taxon>
        <taxon>Pseudomonadota</taxon>
        <taxon>Gammaproteobacteria</taxon>
        <taxon>Enterobacterales</taxon>
        <taxon>Enterobacteriaceae</taxon>
        <taxon>Franconibacter</taxon>
    </lineage>
</organism>
<keyword evidence="2" id="KW-1003">Cell membrane</keyword>
<feature type="transmembrane region" description="Helical" evidence="8">
    <location>
        <begin position="42"/>
        <end position="61"/>
    </location>
</feature>
<keyword evidence="5 8" id="KW-1133">Transmembrane helix</keyword>
<dbReference type="EMBL" id="LFEJ01000027">
    <property type="protein sequence ID" value="KMV32452.1"/>
    <property type="molecule type" value="Genomic_DNA"/>
</dbReference>
<evidence type="ECO:0000256" key="2">
    <source>
        <dbReference type="ARBA" id="ARBA00022475"/>
    </source>
</evidence>
<dbReference type="InterPro" id="IPR000917">
    <property type="entry name" value="Sulfatase_N"/>
</dbReference>
<evidence type="ECO:0000256" key="1">
    <source>
        <dbReference type="ARBA" id="ARBA00004651"/>
    </source>
</evidence>
<comment type="similarity">
    <text evidence="7">Belongs to the phosphoethanolamine transferase family.</text>
</comment>
<dbReference type="PANTHER" id="PTHR30443">
    <property type="entry name" value="INNER MEMBRANE PROTEIN"/>
    <property type="match status" value="1"/>
</dbReference>
<evidence type="ECO:0000256" key="4">
    <source>
        <dbReference type="ARBA" id="ARBA00022692"/>
    </source>
</evidence>
<sequence length="550" mass="62264">MSFVSIITTKLREERRSTFLLCIVLSLLLLLWPVAFTQPPRFILRIAVCNLLLIASAAAIYRTLAGKAISLVICAFLSLNFAIDFSTYSIYQSEFNVAFAMSILTTHLREVKSMAGIYLYYMPVAVAHFAITLTAIHLLSKKLTRKQSILSFALLAIFIAWFSFACWFKKQKDKEVYYPLASRILVNTPFYVASDFIIANRDNQLAAKISQGGQNDAHLTWQDQNIETYVVVIGESARRNNMQLYGFPLDTTPVETKLNHNALIFEHAIAPASATVLAVPMILSRADAEHFTIDNLSDNIVNAANRAGFNTYWISAQGNSGKSNNYVAAIASTSHHLNWVESHYDDELLPWFDDALKQHGKKVIFLHINGSHELACTRYPKSHDYYHTGNKYEDCYNNAIRFTDYFLGEVMARLANRSASLLYFSDHGLEKNAELESIYMHGARFPSKEAYDVPQFIWYSDKALGSQPRNTGKVEAPWSTANNYFLMLSWMGISTAEKNCWSILDVCFHPDKTFPVMDGGRNIFEYQTLRAHFNDLKPEIAVKEAGKNSL</sequence>
<dbReference type="Pfam" id="PF00884">
    <property type="entry name" value="Sulfatase"/>
    <property type="match status" value="1"/>
</dbReference>
<reference evidence="10 11" key="1">
    <citation type="submission" date="2015-06" db="EMBL/GenBank/DDBJ databases">
        <title>Genome sequencing of Cronobacter sp. strain DJ34 isolated from petroleum contaminated sludge of Duliajan Oil Fields, Assam, India.</title>
        <authorList>
            <person name="Pal S."/>
            <person name="Banerjee T.D."/>
            <person name="Roy A."/>
            <person name="Sar P."/>
            <person name="Kazy S.K."/>
        </authorList>
    </citation>
    <scope>NUCLEOTIDE SEQUENCE [LARGE SCALE GENOMIC DNA]</scope>
    <source>
        <strain evidence="10 11">DJ34</strain>
    </source>
</reference>
<keyword evidence="4 8" id="KW-0812">Transmembrane</keyword>
<evidence type="ECO:0000256" key="7">
    <source>
        <dbReference type="ARBA" id="ARBA00038481"/>
    </source>
</evidence>
<dbReference type="SUPFAM" id="SSF53649">
    <property type="entry name" value="Alkaline phosphatase-like"/>
    <property type="match status" value="1"/>
</dbReference>
<dbReference type="GO" id="GO:0009244">
    <property type="term" value="P:lipopolysaccharide core region biosynthetic process"/>
    <property type="evidence" value="ECO:0007669"/>
    <property type="project" value="TreeGrafter"/>
</dbReference>
<keyword evidence="11" id="KW-1185">Reference proteome</keyword>
<dbReference type="CDD" id="cd16017">
    <property type="entry name" value="LptA"/>
    <property type="match status" value="1"/>
</dbReference>
<dbReference type="InterPro" id="IPR040423">
    <property type="entry name" value="PEA_transferase"/>
</dbReference>
<dbReference type="InterPro" id="IPR017850">
    <property type="entry name" value="Alkaline_phosphatase_core_sf"/>
</dbReference>
<comment type="caution">
    <text evidence="10">The sequence shown here is derived from an EMBL/GenBank/DDBJ whole genome shotgun (WGS) entry which is preliminary data.</text>
</comment>
<keyword evidence="3" id="KW-0808">Transferase</keyword>
<evidence type="ECO:0000256" key="5">
    <source>
        <dbReference type="ARBA" id="ARBA00022989"/>
    </source>
</evidence>
<feature type="transmembrane region" description="Helical" evidence="8">
    <location>
        <begin position="117"/>
        <end position="136"/>
    </location>
</feature>
<comment type="subcellular location">
    <subcellularLocation>
        <location evidence="1">Cell membrane</location>
        <topology evidence="1">Multi-pass membrane protein</topology>
    </subcellularLocation>
</comment>
<evidence type="ECO:0000256" key="3">
    <source>
        <dbReference type="ARBA" id="ARBA00022679"/>
    </source>
</evidence>
<proteinExistence type="inferred from homology"/>
<name>A0A0J8VH31_9ENTR</name>
<dbReference type="InterPro" id="IPR058130">
    <property type="entry name" value="PEA_transf_C"/>
</dbReference>
<evidence type="ECO:0000259" key="9">
    <source>
        <dbReference type="Pfam" id="PF00884"/>
    </source>
</evidence>
<dbReference type="PATRIC" id="fig|1656095.3.peg.3815"/>
<dbReference type="AlphaFoldDB" id="A0A0J8VH31"/>
<dbReference type="STRING" id="1121863.GCA_000621185_03796"/>
<dbReference type="GO" id="GO:0005886">
    <property type="term" value="C:plasma membrane"/>
    <property type="evidence" value="ECO:0007669"/>
    <property type="project" value="UniProtKB-SubCell"/>
</dbReference>
<feature type="transmembrane region" description="Helical" evidence="8">
    <location>
        <begin position="68"/>
        <end position="91"/>
    </location>
</feature>